<evidence type="ECO:0000313" key="2">
    <source>
        <dbReference type="Proteomes" id="UP000821845"/>
    </source>
</evidence>
<organism evidence="1 2">
    <name type="scientific">Hyalomma asiaticum</name>
    <name type="common">Tick</name>
    <dbReference type="NCBI Taxonomy" id="266040"/>
    <lineage>
        <taxon>Eukaryota</taxon>
        <taxon>Metazoa</taxon>
        <taxon>Ecdysozoa</taxon>
        <taxon>Arthropoda</taxon>
        <taxon>Chelicerata</taxon>
        <taxon>Arachnida</taxon>
        <taxon>Acari</taxon>
        <taxon>Parasitiformes</taxon>
        <taxon>Ixodida</taxon>
        <taxon>Ixodoidea</taxon>
        <taxon>Ixodidae</taxon>
        <taxon>Hyalomminae</taxon>
        <taxon>Hyalomma</taxon>
    </lineage>
</organism>
<keyword evidence="2" id="KW-1185">Reference proteome</keyword>
<reference evidence="1" key="1">
    <citation type="submission" date="2020-05" db="EMBL/GenBank/DDBJ databases">
        <title>Large-scale comparative analyses of tick genomes elucidate their genetic diversity and vector capacities.</title>
        <authorList>
            <person name="Jia N."/>
            <person name="Wang J."/>
            <person name="Shi W."/>
            <person name="Du L."/>
            <person name="Sun Y."/>
            <person name="Zhan W."/>
            <person name="Jiang J."/>
            <person name="Wang Q."/>
            <person name="Zhang B."/>
            <person name="Ji P."/>
            <person name="Sakyi L.B."/>
            <person name="Cui X."/>
            <person name="Yuan T."/>
            <person name="Jiang B."/>
            <person name="Yang W."/>
            <person name="Lam T.T.-Y."/>
            <person name="Chang Q."/>
            <person name="Ding S."/>
            <person name="Wang X."/>
            <person name="Zhu J."/>
            <person name="Ruan X."/>
            <person name="Zhao L."/>
            <person name="Wei J."/>
            <person name="Que T."/>
            <person name="Du C."/>
            <person name="Cheng J."/>
            <person name="Dai P."/>
            <person name="Han X."/>
            <person name="Huang E."/>
            <person name="Gao Y."/>
            <person name="Liu J."/>
            <person name="Shao H."/>
            <person name="Ye R."/>
            <person name="Li L."/>
            <person name="Wei W."/>
            <person name="Wang X."/>
            <person name="Wang C."/>
            <person name="Yang T."/>
            <person name="Huo Q."/>
            <person name="Li W."/>
            <person name="Guo W."/>
            <person name="Chen H."/>
            <person name="Zhou L."/>
            <person name="Ni X."/>
            <person name="Tian J."/>
            <person name="Zhou Y."/>
            <person name="Sheng Y."/>
            <person name="Liu T."/>
            <person name="Pan Y."/>
            <person name="Xia L."/>
            <person name="Li J."/>
            <person name="Zhao F."/>
            <person name="Cao W."/>
        </authorList>
    </citation>
    <scope>NUCLEOTIDE SEQUENCE</scope>
    <source>
        <strain evidence="1">Hyas-2018</strain>
    </source>
</reference>
<sequence length="213" mass="23207">MQGRERWLWPKPKPETENATGGIKHKQLFAENEIEDVGFLAKARVRDGKEALPEAAVGTLRKHRVDDAGKARHRLIRRSFRATKTGVDALADAKRVSCLPPGWRGLAGVSGSLPMRLMFAEGPLCLRGDLLVAGVVKSAPARATTTCDRLLQATLSESRCVTRSSSTSLVLGTAKLVSEKRRRFLEASRAKPSRALNTSLLLPGPDVRANYVS</sequence>
<dbReference type="EMBL" id="CM023482">
    <property type="protein sequence ID" value="KAH6940022.1"/>
    <property type="molecule type" value="Genomic_DNA"/>
</dbReference>
<evidence type="ECO:0000313" key="1">
    <source>
        <dbReference type="EMBL" id="KAH6940022.1"/>
    </source>
</evidence>
<protein>
    <submittedName>
        <fullName evidence="1">Uncharacterized protein</fullName>
    </submittedName>
</protein>
<comment type="caution">
    <text evidence="1">The sequence shown here is derived from an EMBL/GenBank/DDBJ whole genome shotgun (WGS) entry which is preliminary data.</text>
</comment>
<name>A0ACB7SXQ8_HYAAI</name>
<dbReference type="Proteomes" id="UP000821845">
    <property type="component" value="Chromosome 2"/>
</dbReference>
<gene>
    <name evidence="1" type="ORF">HPB50_024024</name>
</gene>
<proteinExistence type="predicted"/>
<accession>A0ACB7SXQ8</accession>